<dbReference type="OrthoDB" id="8218312at2"/>
<gene>
    <name evidence="2" type="ORF">FNA67_03515</name>
</gene>
<keyword evidence="1" id="KW-0732">Signal</keyword>
<dbReference type="AlphaFoldDB" id="A0A5B9DJF4"/>
<dbReference type="Proteomes" id="UP000321062">
    <property type="component" value="Chromosome"/>
</dbReference>
<reference evidence="2 3" key="1">
    <citation type="journal article" date="2015" name="Int. J. Syst. Evol. Microbiol.">
        <title>Youhaiella tibetensis gen. nov., sp. nov., isolated from subsurface sediment.</title>
        <authorList>
            <person name="Wang Y.X."/>
            <person name="Huang F.Q."/>
            <person name="Nogi Y."/>
            <person name="Pang S.J."/>
            <person name="Wang P.K."/>
            <person name="Lv J."/>
        </authorList>
    </citation>
    <scope>NUCLEOTIDE SEQUENCE [LARGE SCALE GENOMIC DNA]</scope>
    <source>
        <strain evidence="3">fig4</strain>
    </source>
</reference>
<evidence type="ECO:0000313" key="2">
    <source>
        <dbReference type="EMBL" id="QEE19294.1"/>
    </source>
</evidence>
<dbReference type="KEGG" id="yti:FNA67_03515"/>
<sequence>MCNIGFAFAGALALVAPAAAAGFAPEFRTLALGLEASDITTEGYEGFACGSNGGPPLAPISGWVDFAKCAPEANGLHEVYVEYGTRTERLSQMFRDEYGEELWIQQFGGTRIANFPVVLSLLFDDEGIVRGFRAVTDSRAELEDRSKSYLLRFRVYAHYGEEGWSCKERPATGGIEPVGEMYVNEVCRKQIDGKRVRVEAHVYRRPGQTGVDSQGMFVPGQFESMTRWEVFDATLPISPEEAAE</sequence>
<feature type="chain" id="PRO_5022758727" evidence="1">
    <location>
        <begin position="21"/>
        <end position="244"/>
    </location>
</feature>
<feature type="signal peptide" evidence="1">
    <location>
        <begin position="1"/>
        <end position="20"/>
    </location>
</feature>
<keyword evidence="3" id="KW-1185">Reference proteome</keyword>
<accession>A0A5B9DJF4</accession>
<evidence type="ECO:0000256" key="1">
    <source>
        <dbReference type="SAM" id="SignalP"/>
    </source>
</evidence>
<organism evidence="2 3">
    <name type="scientific">Paradevosia tibetensis</name>
    <dbReference type="NCBI Taxonomy" id="1447062"/>
    <lineage>
        <taxon>Bacteria</taxon>
        <taxon>Pseudomonadati</taxon>
        <taxon>Pseudomonadota</taxon>
        <taxon>Alphaproteobacteria</taxon>
        <taxon>Hyphomicrobiales</taxon>
        <taxon>Devosiaceae</taxon>
        <taxon>Paradevosia</taxon>
    </lineage>
</organism>
<dbReference type="EMBL" id="CP041690">
    <property type="protein sequence ID" value="QEE19294.1"/>
    <property type="molecule type" value="Genomic_DNA"/>
</dbReference>
<proteinExistence type="predicted"/>
<evidence type="ECO:0000313" key="3">
    <source>
        <dbReference type="Proteomes" id="UP000321062"/>
    </source>
</evidence>
<protein>
    <submittedName>
        <fullName evidence="2">Uncharacterized protein</fullName>
    </submittedName>
</protein>
<name>A0A5B9DJF4_9HYPH</name>